<dbReference type="AlphaFoldDB" id="A0A6C0DZ30"/>
<proteinExistence type="predicted"/>
<dbReference type="EMBL" id="MN739695">
    <property type="protein sequence ID" value="QHT21563.1"/>
    <property type="molecule type" value="Genomic_DNA"/>
</dbReference>
<name>A0A6C0DZ30_9ZZZZ</name>
<evidence type="ECO:0000313" key="1">
    <source>
        <dbReference type="EMBL" id="QHT21563.1"/>
    </source>
</evidence>
<sequence length="30" mass="3888">MCKYYHFQFLCKKIEFTIVYYLIMINYKNE</sequence>
<protein>
    <submittedName>
        <fullName evidence="1">Uncharacterized protein</fullName>
    </submittedName>
</protein>
<organism evidence="1">
    <name type="scientific">viral metagenome</name>
    <dbReference type="NCBI Taxonomy" id="1070528"/>
    <lineage>
        <taxon>unclassified sequences</taxon>
        <taxon>metagenomes</taxon>
        <taxon>organismal metagenomes</taxon>
    </lineage>
</organism>
<accession>A0A6C0DZ30</accession>
<reference evidence="1" key="1">
    <citation type="journal article" date="2020" name="Nature">
        <title>Giant virus diversity and host interactions through global metagenomics.</title>
        <authorList>
            <person name="Schulz F."/>
            <person name="Roux S."/>
            <person name="Paez-Espino D."/>
            <person name="Jungbluth S."/>
            <person name="Walsh D.A."/>
            <person name="Denef V.J."/>
            <person name="McMahon K.D."/>
            <person name="Konstantinidis K.T."/>
            <person name="Eloe-Fadrosh E.A."/>
            <person name="Kyrpides N.C."/>
            <person name="Woyke T."/>
        </authorList>
    </citation>
    <scope>NUCLEOTIDE SEQUENCE</scope>
    <source>
        <strain evidence="1">GVMAG-M-3300023179-103</strain>
    </source>
</reference>